<dbReference type="GO" id="GO:0016491">
    <property type="term" value="F:oxidoreductase activity"/>
    <property type="evidence" value="ECO:0007669"/>
    <property type="project" value="InterPro"/>
</dbReference>
<accession>A0AAN8Z7P6</accession>
<protein>
    <recommendedName>
        <fullName evidence="5">Aldehyde dehydrogenase domain-containing protein</fullName>
    </recommendedName>
</protein>
<evidence type="ECO:0000313" key="3">
    <source>
        <dbReference type="EMBL" id="KAK6925485.1"/>
    </source>
</evidence>
<evidence type="ECO:0000256" key="2">
    <source>
        <dbReference type="ARBA" id="ARBA00023027"/>
    </source>
</evidence>
<dbReference type="Gene3D" id="3.40.605.10">
    <property type="entry name" value="Aldehyde Dehydrogenase, Chain A, domain 1"/>
    <property type="match status" value="2"/>
</dbReference>
<organism evidence="3 4">
    <name type="scientific">Dillenia turbinata</name>
    <dbReference type="NCBI Taxonomy" id="194707"/>
    <lineage>
        <taxon>Eukaryota</taxon>
        <taxon>Viridiplantae</taxon>
        <taxon>Streptophyta</taxon>
        <taxon>Embryophyta</taxon>
        <taxon>Tracheophyta</taxon>
        <taxon>Spermatophyta</taxon>
        <taxon>Magnoliopsida</taxon>
        <taxon>eudicotyledons</taxon>
        <taxon>Gunneridae</taxon>
        <taxon>Pentapetalae</taxon>
        <taxon>Dilleniales</taxon>
        <taxon>Dilleniaceae</taxon>
        <taxon>Dillenia</taxon>
    </lineage>
</organism>
<name>A0AAN8Z7P6_9MAGN</name>
<dbReference type="PANTHER" id="PTHR43860:SF2">
    <property type="entry name" value="BETAINE ALDEHYDE DEHYDROGENASE-RELATED"/>
    <property type="match status" value="1"/>
</dbReference>
<keyword evidence="4" id="KW-1185">Reference proteome</keyword>
<evidence type="ECO:0000313" key="4">
    <source>
        <dbReference type="Proteomes" id="UP001370490"/>
    </source>
</evidence>
<reference evidence="3 4" key="1">
    <citation type="submission" date="2023-12" db="EMBL/GenBank/DDBJ databases">
        <title>A high-quality genome assembly for Dillenia turbinata (Dilleniales).</title>
        <authorList>
            <person name="Chanderbali A."/>
        </authorList>
    </citation>
    <scope>NUCLEOTIDE SEQUENCE [LARGE SCALE GENOMIC DNA]</scope>
    <source>
        <strain evidence="3">LSX21</strain>
        <tissue evidence="3">Leaf</tissue>
    </source>
</reference>
<evidence type="ECO:0000256" key="1">
    <source>
        <dbReference type="ARBA" id="ARBA00009986"/>
    </source>
</evidence>
<comment type="similarity">
    <text evidence="1">Belongs to the aldehyde dehydrogenase family.</text>
</comment>
<dbReference type="AlphaFoldDB" id="A0AAN8Z7P6"/>
<gene>
    <name evidence="3" type="ORF">RJ641_009811</name>
</gene>
<dbReference type="EMBL" id="JBAMMX010000016">
    <property type="protein sequence ID" value="KAK6925485.1"/>
    <property type="molecule type" value="Genomic_DNA"/>
</dbReference>
<evidence type="ECO:0008006" key="5">
    <source>
        <dbReference type="Google" id="ProtNLM"/>
    </source>
</evidence>
<dbReference type="PANTHER" id="PTHR43860">
    <property type="entry name" value="BETAINE ALDEHYDE DEHYDROGENASE"/>
    <property type="match status" value="1"/>
</dbReference>
<dbReference type="InterPro" id="IPR016161">
    <property type="entry name" value="Ald_DH/histidinol_DH"/>
</dbReference>
<keyword evidence="2" id="KW-0520">NAD</keyword>
<dbReference type="InterPro" id="IPR016162">
    <property type="entry name" value="Ald_DH_N"/>
</dbReference>
<comment type="caution">
    <text evidence="3">The sequence shown here is derived from an EMBL/GenBank/DDBJ whole genome shotgun (WGS) entry which is preliminary data.</text>
</comment>
<sequence>MKRIRFIPPYTELDDDVATCFEYYADLMEALDKKQKTPLLLPMETFKCYVLKEPIGVVALVTPCKSIIHMFKTMFVYEWMDIWSINYLLLMATWKVAPALTVGCVAILKPFELASMFGAPLVAHPNVDKIAFTKSGTIGSKIMQAATQWVKECIAKEFLEKLVKSYKNVKILDHFEDGCRLDPVVCGGQLELF</sequence>
<dbReference type="SUPFAM" id="SSF53720">
    <property type="entry name" value="ALDH-like"/>
    <property type="match status" value="1"/>
</dbReference>
<proteinExistence type="inferred from homology"/>
<dbReference type="Proteomes" id="UP001370490">
    <property type="component" value="Unassembled WGS sequence"/>
</dbReference>